<dbReference type="AlphaFoldDB" id="A0A401WCF0"/>
<dbReference type="EMBL" id="BHZD01000001">
    <property type="protein sequence ID" value="GCD47025.1"/>
    <property type="molecule type" value="Genomic_DNA"/>
</dbReference>
<evidence type="ECO:0000313" key="3">
    <source>
        <dbReference type="Proteomes" id="UP000286746"/>
    </source>
</evidence>
<evidence type="ECO:0000256" key="1">
    <source>
        <dbReference type="SAM" id="MobiDB-lite"/>
    </source>
</evidence>
<reference evidence="2 3" key="1">
    <citation type="submission" date="2018-11" db="EMBL/GenBank/DDBJ databases">
        <title>Whole genome sequence of Streptomyces paromomycinus NBRC 15454(T).</title>
        <authorList>
            <person name="Komaki H."/>
            <person name="Tamura T."/>
        </authorList>
    </citation>
    <scope>NUCLEOTIDE SEQUENCE [LARGE SCALE GENOMIC DNA]</scope>
    <source>
        <strain evidence="2 3">NBRC 15454</strain>
    </source>
</reference>
<feature type="region of interest" description="Disordered" evidence="1">
    <location>
        <begin position="1"/>
        <end position="29"/>
    </location>
</feature>
<protein>
    <recommendedName>
        <fullName evidence="4">Amidohydrolase</fullName>
    </recommendedName>
</protein>
<gene>
    <name evidence="2" type="ORF">GKJPGBOP_06782</name>
</gene>
<proteinExistence type="predicted"/>
<organism evidence="2 3">
    <name type="scientific">Streptomyces paromomycinus</name>
    <name type="common">Streptomyces rimosus subsp. paromomycinus</name>
    <dbReference type="NCBI Taxonomy" id="92743"/>
    <lineage>
        <taxon>Bacteria</taxon>
        <taxon>Bacillati</taxon>
        <taxon>Actinomycetota</taxon>
        <taxon>Actinomycetes</taxon>
        <taxon>Kitasatosporales</taxon>
        <taxon>Streptomycetaceae</taxon>
        <taxon>Streptomyces</taxon>
    </lineage>
</organism>
<dbReference type="Proteomes" id="UP000286746">
    <property type="component" value="Unassembled WGS sequence"/>
</dbReference>
<sequence length="76" mass="8631">MTLPPGRIDPHHHLRDLPRRPQPWTDGAWADPIRRTHALDDRTRRGSSPRSACCRAITWGRSSEPYRGPVLPCTPA</sequence>
<accession>A0A401WCF0</accession>
<evidence type="ECO:0000313" key="2">
    <source>
        <dbReference type="EMBL" id="GCD47025.1"/>
    </source>
</evidence>
<evidence type="ECO:0008006" key="4">
    <source>
        <dbReference type="Google" id="ProtNLM"/>
    </source>
</evidence>
<keyword evidence="3" id="KW-1185">Reference proteome</keyword>
<dbReference type="RefSeq" id="WP_125057239.1">
    <property type="nucleotide sequence ID" value="NZ_BHZD01000001.1"/>
</dbReference>
<feature type="compositionally biased region" description="Basic and acidic residues" evidence="1">
    <location>
        <begin position="8"/>
        <end position="19"/>
    </location>
</feature>
<comment type="caution">
    <text evidence="2">The sequence shown here is derived from an EMBL/GenBank/DDBJ whole genome shotgun (WGS) entry which is preliminary data.</text>
</comment>
<name>A0A401WCF0_STREY</name>